<dbReference type="AlphaFoldDB" id="A0A165P6B9"/>
<evidence type="ECO:0000256" key="1">
    <source>
        <dbReference type="SAM" id="MobiDB-lite"/>
    </source>
</evidence>
<gene>
    <name evidence="2" type="ORF">EXIGLDRAFT_760616</name>
</gene>
<evidence type="ECO:0000313" key="3">
    <source>
        <dbReference type="Proteomes" id="UP000077266"/>
    </source>
</evidence>
<keyword evidence="3" id="KW-1185">Reference proteome</keyword>
<organism evidence="2 3">
    <name type="scientific">Exidia glandulosa HHB12029</name>
    <dbReference type="NCBI Taxonomy" id="1314781"/>
    <lineage>
        <taxon>Eukaryota</taxon>
        <taxon>Fungi</taxon>
        <taxon>Dikarya</taxon>
        <taxon>Basidiomycota</taxon>
        <taxon>Agaricomycotina</taxon>
        <taxon>Agaricomycetes</taxon>
        <taxon>Auriculariales</taxon>
        <taxon>Exidiaceae</taxon>
        <taxon>Exidia</taxon>
    </lineage>
</organism>
<reference evidence="2 3" key="1">
    <citation type="journal article" date="2016" name="Mol. Biol. Evol.">
        <title>Comparative Genomics of Early-Diverging Mushroom-Forming Fungi Provides Insights into the Origins of Lignocellulose Decay Capabilities.</title>
        <authorList>
            <person name="Nagy L.G."/>
            <person name="Riley R."/>
            <person name="Tritt A."/>
            <person name="Adam C."/>
            <person name="Daum C."/>
            <person name="Floudas D."/>
            <person name="Sun H."/>
            <person name="Yadav J.S."/>
            <person name="Pangilinan J."/>
            <person name="Larsson K.H."/>
            <person name="Matsuura K."/>
            <person name="Barry K."/>
            <person name="Labutti K."/>
            <person name="Kuo R."/>
            <person name="Ohm R.A."/>
            <person name="Bhattacharya S.S."/>
            <person name="Shirouzu T."/>
            <person name="Yoshinaga Y."/>
            <person name="Martin F.M."/>
            <person name="Grigoriev I.V."/>
            <person name="Hibbett D.S."/>
        </authorList>
    </citation>
    <scope>NUCLEOTIDE SEQUENCE [LARGE SCALE GENOMIC DNA]</scope>
    <source>
        <strain evidence="2 3">HHB12029</strain>
    </source>
</reference>
<accession>A0A165P6B9</accession>
<proteinExistence type="predicted"/>
<feature type="region of interest" description="Disordered" evidence="1">
    <location>
        <begin position="57"/>
        <end position="104"/>
    </location>
</feature>
<dbReference type="EMBL" id="KV425892">
    <property type="protein sequence ID" value="KZW01712.1"/>
    <property type="molecule type" value="Genomic_DNA"/>
</dbReference>
<name>A0A165P6B9_EXIGL</name>
<feature type="compositionally biased region" description="Basic residues" evidence="1">
    <location>
        <begin position="91"/>
        <end position="104"/>
    </location>
</feature>
<dbReference type="Proteomes" id="UP000077266">
    <property type="component" value="Unassembled WGS sequence"/>
</dbReference>
<feature type="compositionally biased region" description="Basic and acidic residues" evidence="1">
    <location>
        <begin position="75"/>
        <end position="90"/>
    </location>
</feature>
<evidence type="ECO:0000313" key="2">
    <source>
        <dbReference type="EMBL" id="KZW01712.1"/>
    </source>
</evidence>
<sequence length="104" mass="11731">MTSRAGFARESGVSDRFLHESAGGATCTHVRSSRSDVLRLQVFTRTVDAQRTVPARLDLGARAHTRQRGAAQARKRVEGAEPPPRPDRNRKYAVPRIRRMQPRR</sequence>
<protein>
    <submittedName>
        <fullName evidence="2">Uncharacterized protein</fullName>
    </submittedName>
</protein>
<dbReference type="InParanoid" id="A0A165P6B9"/>